<evidence type="ECO:0000313" key="1">
    <source>
        <dbReference type="EMBL" id="MEJ7138937.1"/>
    </source>
</evidence>
<comment type="caution">
    <text evidence="1">The sequence shown here is derived from an EMBL/GenBank/DDBJ whole genome shotgun (WGS) entry which is preliminary data.</text>
</comment>
<protein>
    <submittedName>
        <fullName evidence="1">Ubiquinol oxidase subunit II</fullName>
    </submittedName>
</protein>
<dbReference type="Proteomes" id="UP001364695">
    <property type="component" value="Unassembled WGS sequence"/>
</dbReference>
<proteinExistence type="predicted"/>
<reference evidence="1" key="1">
    <citation type="submission" date="2023-10" db="EMBL/GenBank/DDBJ databases">
        <title>Amphibacter perezi, gen. nov., sp. nov. a novel taxa of the family Comamonadaceae, class Betaproteobacteria isolated from the skin microbiota of Pelophylax perezi from different populations.</title>
        <authorList>
            <person name="Costa S."/>
            <person name="Proenca D.N."/>
            <person name="Lopes I."/>
            <person name="Morais P.V."/>
        </authorList>
    </citation>
    <scope>NUCLEOTIDE SEQUENCE</scope>
    <source>
        <strain evidence="1">SL12-8</strain>
    </source>
</reference>
<name>A0ACC6P412_9BURK</name>
<sequence>MKRLNLRRWSALALAGALTGCSSGIFNPQGAVGVETKNLIIFAFALMLIVVIPVIFMTFYFAWKYRAGNKDAEYAPDWHHSNKIEFWMWAVPIILILILGTVTYKTTHDLDPFKPLESNVKPLRIQAISLNWKWLFVYPDQGIATINQIAFPKDTPLNFEITSQSVMNAFFIPELGSQIYAMPGMATKLHLIANNEGTFPGLSANYSGAGFSGMKFNAISTTQQGFEDWVKKVKANATQLDMASYKELAQPSENTPVTYYGTVQPDLFKAIIDQFMGHGGHMTMAGDAEKGDAHAGHGEAAPAQ</sequence>
<gene>
    <name evidence="1" type="primary">cyoA</name>
    <name evidence="1" type="ORF">RV045_10935</name>
</gene>
<accession>A0ACC6P412</accession>
<organism evidence="1 2">
    <name type="scientific">Amphibiibacter pelophylacis</name>
    <dbReference type="NCBI Taxonomy" id="1799477"/>
    <lineage>
        <taxon>Bacteria</taxon>
        <taxon>Pseudomonadati</taxon>
        <taxon>Pseudomonadota</taxon>
        <taxon>Betaproteobacteria</taxon>
        <taxon>Burkholderiales</taxon>
        <taxon>Sphaerotilaceae</taxon>
        <taxon>Amphibiibacter</taxon>
    </lineage>
</organism>
<keyword evidence="2" id="KW-1185">Reference proteome</keyword>
<evidence type="ECO:0000313" key="2">
    <source>
        <dbReference type="Proteomes" id="UP001364695"/>
    </source>
</evidence>
<dbReference type="EMBL" id="JAWDIE010000017">
    <property type="protein sequence ID" value="MEJ7138937.1"/>
    <property type="molecule type" value="Genomic_DNA"/>
</dbReference>